<comment type="caution">
    <text evidence="1">The sequence shown here is derived from an EMBL/GenBank/DDBJ whole genome shotgun (WGS) entry which is preliminary data.</text>
</comment>
<dbReference type="Proteomes" id="UP000015524">
    <property type="component" value="Unassembled WGS sequence"/>
</dbReference>
<proteinExistence type="predicted"/>
<dbReference type="RefSeq" id="WP_021245112.1">
    <property type="nucleotide sequence ID" value="NZ_ATIB01000062.1"/>
</dbReference>
<protein>
    <submittedName>
        <fullName evidence="1">Uncharacterized protein</fullName>
    </submittedName>
</protein>
<dbReference type="AlphaFoldDB" id="T0GB90"/>
<organism evidence="1 2">
    <name type="scientific">Sphingobium baderi LL03</name>
    <dbReference type="NCBI Taxonomy" id="1114964"/>
    <lineage>
        <taxon>Bacteria</taxon>
        <taxon>Pseudomonadati</taxon>
        <taxon>Pseudomonadota</taxon>
        <taxon>Alphaproteobacteria</taxon>
        <taxon>Sphingomonadales</taxon>
        <taxon>Sphingomonadaceae</taxon>
        <taxon>Sphingobium</taxon>
    </lineage>
</organism>
<reference evidence="1 2" key="1">
    <citation type="journal article" date="2013" name="Genome Announc.">
        <title>Draft Genome Sequence of a Hexachlorocyclohexane-Degrading Bacterium, Sphingobium baderi Strain LL03T.</title>
        <authorList>
            <person name="Kaur J."/>
            <person name="Verma H."/>
            <person name="Tripathi C."/>
            <person name="Khurana J.P."/>
            <person name="Lal R."/>
        </authorList>
    </citation>
    <scope>NUCLEOTIDE SEQUENCE [LARGE SCALE GENOMIC DNA]</scope>
    <source>
        <strain evidence="1 2">LL03</strain>
    </source>
</reference>
<sequence length="73" mass="7471">MCVAGVFLAYDAFAAQFLLCLRDAEQVGGKLGAPHVVEHVGFGGQVLVLPDLVNATASIKALIASDGLPDSMA</sequence>
<name>T0GB90_9SPHN</name>
<accession>T0GB90</accession>
<gene>
    <name evidence="1" type="ORF">L485_11345</name>
</gene>
<dbReference type="EMBL" id="ATIB01000062">
    <property type="protein sequence ID" value="EQB01051.1"/>
    <property type="molecule type" value="Genomic_DNA"/>
</dbReference>
<evidence type="ECO:0000313" key="2">
    <source>
        <dbReference type="Proteomes" id="UP000015524"/>
    </source>
</evidence>
<keyword evidence="2" id="KW-1185">Reference proteome</keyword>
<evidence type="ECO:0000313" key="1">
    <source>
        <dbReference type="EMBL" id="EQB01051.1"/>
    </source>
</evidence>
<dbReference type="PATRIC" id="fig|1114964.3.peg.2213"/>